<gene>
    <name evidence="1" type="ORF">F2Q69_00029236</name>
</gene>
<dbReference type="Proteomes" id="UP000712600">
    <property type="component" value="Unassembled WGS sequence"/>
</dbReference>
<protein>
    <submittedName>
        <fullName evidence="1">Uncharacterized protein</fullName>
    </submittedName>
</protein>
<comment type="caution">
    <text evidence="1">The sequence shown here is derived from an EMBL/GenBank/DDBJ whole genome shotgun (WGS) entry which is preliminary data.</text>
</comment>
<evidence type="ECO:0000313" key="1">
    <source>
        <dbReference type="EMBL" id="KAF3589099.1"/>
    </source>
</evidence>
<proteinExistence type="predicted"/>
<dbReference type="AlphaFoldDB" id="A0A8S9SAR2"/>
<reference evidence="1" key="1">
    <citation type="submission" date="2019-12" db="EMBL/GenBank/DDBJ databases">
        <title>Genome sequencing and annotation of Brassica cretica.</title>
        <authorList>
            <person name="Studholme D.J."/>
            <person name="Sarris P."/>
        </authorList>
    </citation>
    <scope>NUCLEOTIDE SEQUENCE</scope>
    <source>
        <strain evidence="1">PFS-109/04</strain>
        <tissue evidence="1">Leaf</tissue>
    </source>
</reference>
<dbReference type="EMBL" id="QGKX02000088">
    <property type="protein sequence ID" value="KAF3589099.1"/>
    <property type="molecule type" value="Genomic_DNA"/>
</dbReference>
<evidence type="ECO:0000313" key="2">
    <source>
        <dbReference type="Proteomes" id="UP000712600"/>
    </source>
</evidence>
<accession>A0A8S9SAR2</accession>
<name>A0A8S9SAR2_BRACR</name>
<organism evidence="1 2">
    <name type="scientific">Brassica cretica</name>
    <name type="common">Mustard</name>
    <dbReference type="NCBI Taxonomy" id="69181"/>
    <lineage>
        <taxon>Eukaryota</taxon>
        <taxon>Viridiplantae</taxon>
        <taxon>Streptophyta</taxon>
        <taxon>Embryophyta</taxon>
        <taxon>Tracheophyta</taxon>
        <taxon>Spermatophyta</taxon>
        <taxon>Magnoliopsida</taxon>
        <taxon>eudicotyledons</taxon>
        <taxon>Gunneridae</taxon>
        <taxon>Pentapetalae</taxon>
        <taxon>rosids</taxon>
        <taxon>malvids</taxon>
        <taxon>Brassicales</taxon>
        <taxon>Brassicaceae</taxon>
        <taxon>Brassiceae</taxon>
        <taxon>Brassica</taxon>
    </lineage>
</organism>
<sequence>MSGHSARSLYFQVTPDVRFVPSFCVRVMDLAPNGLSTSRKLSRRDLALSWPLRLSRVVDGVLVPGARGRAAFVSSGAGVVDCSYCPLWCSTRSNNTFYSLFDPKCLQVTPRTLMDTPTPDKDLCNAKRNITTPFPHQHLDGTPYECCLEVFMSVRN</sequence>